<organism evidence="1 2">
    <name type="scientific">Diphasiastrum complanatum</name>
    <name type="common">Issler's clubmoss</name>
    <name type="synonym">Lycopodium complanatum</name>
    <dbReference type="NCBI Taxonomy" id="34168"/>
    <lineage>
        <taxon>Eukaryota</taxon>
        <taxon>Viridiplantae</taxon>
        <taxon>Streptophyta</taxon>
        <taxon>Embryophyta</taxon>
        <taxon>Tracheophyta</taxon>
        <taxon>Lycopodiopsida</taxon>
        <taxon>Lycopodiales</taxon>
        <taxon>Lycopodiaceae</taxon>
        <taxon>Lycopodioideae</taxon>
        <taxon>Diphasiastrum</taxon>
    </lineage>
</organism>
<reference evidence="2" key="1">
    <citation type="journal article" date="2024" name="Proc. Natl. Acad. Sci. U.S.A.">
        <title>Extraordinary preservation of gene collinearity over three hundred million years revealed in homosporous lycophytes.</title>
        <authorList>
            <person name="Li C."/>
            <person name="Wickell D."/>
            <person name="Kuo L.Y."/>
            <person name="Chen X."/>
            <person name="Nie B."/>
            <person name="Liao X."/>
            <person name="Peng D."/>
            <person name="Ji J."/>
            <person name="Jenkins J."/>
            <person name="Williams M."/>
            <person name="Shu S."/>
            <person name="Plott C."/>
            <person name="Barry K."/>
            <person name="Rajasekar S."/>
            <person name="Grimwood J."/>
            <person name="Han X."/>
            <person name="Sun S."/>
            <person name="Hou Z."/>
            <person name="He W."/>
            <person name="Dai G."/>
            <person name="Sun C."/>
            <person name="Schmutz J."/>
            <person name="Leebens-Mack J.H."/>
            <person name="Li F.W."/>
            <person name="Wang L."/>
        </authorList>
    </citation>
    <scope>NUCLEOTIDE SEQUENCE [LARGE SCALE GENOMIC DNA]</scope>
    <source>
        <strain evidence="2">cv. PW_Plant_1</strain>
    </source>
</reference>
<gene>
    <name evidence="1" type="ORF">O6H91_17G021400</name>
</gene>
<accession>A0ACC2B4W3</accession>
<keyword evidence="2" id="KW-1185">Reference proteome</keyword>
<comment type="caution">
    <text evidence="1">The sequence shown here is derived from an EMBL/GenBank/DDBJ whole genome shotgun (WGS) entry which is preliminary data.</text>
</comment>
<proteinExistence type="predicted"/>
<protein>
    <submittedName>
        <fullName evidence="1">Uncharacterized protein</fullName>
    </submittedName>
</protein>
<dbReference type="EMBL" id="CM055108">
    <property type="protein sequence ID" value="KAJ7524782.1"/>
    <property type="molecule type" value="Genomic_DNA"/>
</dbReference>
<evidence type="ECO:0000313" key="1">
    <source>
        <dbReference type="EMBL" id="KAJ7524782.1"/>
    </source>
</evidence>
<dbReference type="Proteomes" id="UP001162992">
    <property type="component" value="Chromosome 17"/>
</dbReference>
<evidence type="ECO:0000313" key="2">
    <source>
        <dbReference type="Proteomes" id="UP001162992"/>
    </source>
</evidence>
<name>A0ACC2B4W3_DIPCM</name>
<sequence length="537" mass="57376">MLCRSSLGQNASISPSLLLHGSENKDASTNSRSFRASGILSIHLAVAASLHTPTTHHSLSRLCLHQKILKPYEKTPCRGVGSCGAKAVLGSGFQNEYSQKQDATASSKLLPILTSERIKVAAMVALGMALCNADRVVMSVAILPLSAKYKWTTSFAGIVQSSFLWGYLMSPIAGGTLTDRYGGKSVMAWGVCIWSAATLATPFAANKSWQLLVAVRALMGLAEGVAMPCMNNMISRWFPRSERARAIGVSMAGFHLGSVLGLMLTPILLTSFGISGAFISFGLLGFVWVLVWVSTIYKNPQSHPCIKRNELLYIQQGSEIVKNDMPSKTSGVQLPPFGLLLSKPPTWAIIVAHAMNNWGYFILLSWMPSYFKTVLGVNLKQAAWFSALPWAMMATIGLVAGAASDFLVQTGVSVTAIRKIMQSVAFIGPSVALLGLNVAQSPKLATAWLAAAVGLTAFGQAGFLVNHQDIGPQHAGVLLGMSNTAGTLAAILSTVGTGFFVEWLGSFQAVLMVTSFLYVFSALVWNIYATGERVFEP</sequence>